<keyword evidence="1" id="KW-0677">Repeat</keyword>
<organism evidence="3 4">
    <name type="scientific">Fusarium torulosum</name>
    <dbReference type="NCBI Taxonomy" id="33205"/>
    <lineage>
        <taxon>Eukaryota</taxon>
        <taxon>Fungi</taxon>
        <taxon>Dikarya</taxon>
        <taxon>Ascomycota</taxon>
        <taxon>Pezizomycotina</taxon>
        <taxon>Sordariomycetes</taxon>
        <taxon>Hypocreomycetidae</taxon>
        <taxon>Hypocreales</taxon>
        <taxon>Nectriaceae</taxon>
        <taxon>Fusarium</taxon>
    </lineage>
</organism>
<dbReference type="AlphaFoldDB" id="A0AAE8M5I8"/>
<dbReference type="PANTHER" id="PTHR10039">
    <property type="entry name" value="AMELOGENIN"/>
    <property type="match status" value="1"/>
</dbReference>
<dbReference type="InterPro" id="IPR027417">
    <property type="entry name" value="P-loop_NTPase"/>
</dbReference>
<keyword evidence="4" id="KW-1185">Reference proteome</keyword>
<protein>
    <recommendedName>
        <fullName evidence="2">Nephrocystin 3-like N-terminal domain-containing protein</fullName>
    </recommendedName>
</protein>
<proteinExistence type="predicted"/>
<dbReference type="Pfam" id="PF24883">
    <property type="entry name" value="NPHP3_N"/>
    <property type="match status" value="1"/>
</dbReference>
<dbReference type="Gene3D" id="3.40.50.300">
    <property type="entry name" value="P-loop containing nucleotide triphosphate hydrolases"/>
    <property type="match status" value="1"/>
</dbReference>
<dbReference type="EMBL" id="ONZP01000123">
    <property type="protein sequence ID" value="SPJ74465.1"/>
    <property type="molecule type" value="Genomic_DNA"/>
</dbReference>
<sequence>MDKLNDMAKEFRSSLKSLHKDEFEGISMGDMQREIHEKQAMRDKTNNMINMNRLRMFINGMESFEKVLCQLEFPGTSSVMSTIWGSVRFLFKTTDAADRALDGVLEVYERLGAELIDLTEHEQLFRQFPDTAKCLVNIFEDIQRFHLLAYRLFSLTPQLWQRLQKPIWEDSSRRFKRISKSLNAHAEFIKKHCTYSQGAEYSDTHAAFQRYFHGAKSDWTEFENEENDRKHKQKNSVITWIFASGKMQRLQEKFRSMAICPNSGRWLFRNYSAIAEWMGEEEPPDSAIWLHGNFGYGKTVLASLIVDELKPAEGKESSFFPPEDSKTCFFYCEKDDNEHRNHLDILKGILLQMVESEDYILPLCHQEKMTSGGVNLMDARVAQKLIKTYIEYCPRQYIVIDGLNECESTEIHQTAKFFKDLVSKYDTSIRLGHLRVMFIGRETSDTERHIPGDDCISIPLKPEDNQDDIQAFVMKRLPDFFKSDTVRGFSLSEADKADIERKICRQSEDSFLYAHLAIEYLLQQDTKGEILGLLRGGVLPAKLRDLYESLLDSVKKRLEALQNGQAKWQRTMLLFGWLVCTRRPLRWHEMQAILCFDQIEFKFDLEDKMLRQDMENYLGSIVHVLDGGYIRLVHSTARTHIIENKHIKEKHVQCQLAATCLRYLSLPSFSRGYESTERSKHARLGWFSFQDYACSQWLWHVDTVLRECSELFISDSPCDAAQDFVSALVRFVNTHRADLSNTEHAELDTSNLEKFRGIQSYYDIRLLWNHIFTHQKGDYAARNTIGINQIETALQDNRTELERFTPSDVVGDEDTIEVYYGLNLFKCRRTLCRFFYVGYEEKSAREAHEKRHDRPFQCPVSCNSAPLGFVSNKDRDRHINIYHPTLSEAGSHFEEELHKEYQPEES</sequence>
<accession>A0AAE8M5I8</accession>
<dbReference type="PANTHER" id="PTHR10039:SF14">
    <property type="entry name" value="NACHT DOMAIN-CONTAINING PROTEIN"/>
    <property type="match status" value="1"/>
</dbReference>
<gene>
    <name evidence="3" type="ORF">FTOL_04196</name>
</gene>
<evidence type="ECO:0000313" key="3">
    <source>
        <dbReference type="EMBL" id="SPJ74465.1"/>
    </source>
</evidence>
<dbReference type="InterPro" id="IPR056884">
    <property type="entry name" value="NPHP3-like_N"/>
</dbReference>
<evidence type="ECO:0000313" key="4">
    <source>
        <dbReference type="Proteomes" id="UP001187734"/>
    </source>
</evidence>
<name>A0AAE8M5I8_9HYPO</name>
<evidence type="ECO:0000259" key="2">
    <source>
        <dbReference type="Pfam" id="PF24883"/>
    </source>
</evidence>
<reference evidence="3" key="1">
    <citation type="submission" date="2018-03" db="EMBL/GenBank/DDBJ databases">
        <authorList>
            <person name="Guldener U."/>
        </authorList>
    </citation>
    <scope>NUCLEOTIDE SEQUENCE</scope>
</reference>
<dbReference type="Proteomes" id="UP001187734">
    <property type="component" value="Unassembled WGS sequence"/>
</dbReference>
<feature type="domain" description="Nephrocystin 3-like N-terminal" evidence="2">
    <location>
        <begin position="263"/>
        <end position="431"/>
    </location>
</feature>
<comment type="caution">
    <text evidence="3">The sequence shown here is derived from an EMBL/GenBank/DDBJ whole genome shotgun (WGS) entry which is preliminary data.</text>
</comment>
<evidence type="ECO:0000256" key="1">
    <source>
        <dbReference type="ARBA" id="ARBA00022737"/>
    </source>
</evidence>
<dbReference type="SUPFAM" id="SSF52540">
    <property type="entry name" value="P-loop containing nucleoside triphosphate hydrolases"/>
    <property type="match status" value="1"/>
</dbReference>